<gene>
    <name evidence="4" type="ORF">SAMN05216195_103552</name>
</gene>
<dbReference type="Proteomes" id="UP000199028">
    <property type="component" value="Unassembled WGS sequence"/>
</dbReference>
<evidence type="ECO:0000313" key="5">
    <source>
        <dbReference type="Proteomes" id="UP000199028"/>
    </source>
</evidence>
<dbReference type="CDD" id="cd04762">
    <property type="entry name" value="HTH_MerR-trunc"/>
    <property type="match status" value="1"/>
</dbReference>
<protein>
    <submittedName>
        <fullName evidence="4">Molybdenum-pterin binding domain-containing protein</fullName>
    </submittedName>
</protein>
<dbReference type="InterPro" id="IPR008995">
    <property type="entry name" value="Mo/tungstate-bd_C_term_dom"/>
</dbReference>
<evidence type="ECO:0000259" key="3">
    <source>
        <dbReference type="PROSITE" id="PS51866"/>
    </source>
</evidence>
<accession>A0A1H9KCN3</accession>
<evidence type="ECO:0000313" key="4">
    <source>
        <dbReference type="EMBL" id="SEQ96904.1"/>
    </source>
</evidence>
<dbReference type="InterPro" id="IPR004606">
    <property type="entry name" value="Mop_domain"/>
</dbReference>
<evidence type="ECO:0000256" key="1">
    <source>
        <dbReference type="ARBA" id="ARBA00022505"/>
    </source>
</evidence>
<dbReference type="OrthoDB" id="271159at2"/>
<dbReference type="InterPro" id="IPR010093">
    <property type="entry name" value="SinI_DNA-bd"/>
</dbReference>
<dbReference type="InterPro" id="IPR000551">
    <property type="entry name" value="MerR-type_HTH_dom"/>
</dbReference>
<organism evidence="4 5">
    <name type="scientific">Lentzea flaviverrucosa</name>
    <dbReference type="NCBI Taxonomy" id="200379"/>
    <lineage>
        <taxon>Bacteria</taxon>
        <taxon>Bacillati</taxon>
        <taxon>Actinomycetota</taxon>
        <taxon>Actinomycetes</taxon>
        <taxon>Pseudonocardiales</taxon>
        <taxon>Pseudonocardiaceae</taxon>
        <taxon>Lentzea</taxon>
    </lineage>
</organism>
<dbReference type="Gene3D" id="2.40.50.100">
    <property type="match status" value="1"/>
</dbReference>
<dbReference type="RefSeq" id="WP_090065075.1">
    <property type="nucleotide sequence ID" value="NZ_FOFT01000003.1"/>
</dbReference>
<reference evidence="5" key="1">
    <citation type="submission" date="2016-10" db="EMBL/GenBank/DDBJ databases">
        <authorList>
            <person name="Varghese N."/>
            <person name="Submissions S."/>
        </authorList>
    </citation>
    <scope>NUCLEOTIDE SEQUENCE [LARGE SCALE GENOMIC DNA]</scope>
    <source>
        <strain evidence="5">CGMCC 4.578</strain>
    </source>
</reference>
<keyword evidence="1 2" id="KW-0500">Molybdenum</keyword>
<dbReference type="GO" id="GO:0015689">
    <property type="term" value="P:molybdate ion transport"/>
    <property type="evidence" value="ECO:0007669"/>
    <property type="project" value="InterPro"/>
</dbReference>
<sequence>MPNLRISEAAALLGVSDDTLRRWIDQGRLASVVLDNGRKGVSGIELAAFAQKMTDVAEPGATVAASARNRMKGIVTRVVKDGVMAQVDMQAGPFRVTSLMSRESADELGLEVGSVAVASIKSTHVVVEIPEA</sequence>
<evidence type="ECO:0000256" key="2">
    <source>
        <dbReference type="PROSITE-ProRule" id="PRU01213"/>
    </source>
</evidence>
<dbReference type="NCBIfam" id="TIGR01764">
    <property type="entry name" value="excise"/>
    <property type="match status" value="1"/>
</dbReference>
<dbReference type="GO" id="GO:0006355">
    <property type="term" value="P:regulation of DNA-templated transcription"/>
    <property type="evidence" value="ECO:0007669"/>
    <property type="project" value="InterPro"/>
</dbReference>
<feature type="domain" description="Mop" evidence="3">
    <location>
        <begin position="64"/>
        <end position="129"/>
    </location>
</feature>
<dbReference type="Gene3D" id="1.10.1660.10">
    <property type="match status" value="1"/>
</dbReference>
<dbReference type="Pfam" id="PF00376">
    <property type="entry name" value="MerR"/>
    <property type="match status" value="1"/>
</dbReference>
<dbReference type="GO" id="GO:0003677">
    <property type="term" value="F:DNA binding"/>
    <property type="evidence" value="ECO:0007669"/>
    <property type="project" value="InterPro"/>
</dbReference>
<dbReference type="PROSITE" id="PS51866">
    <property type="entry name" value="MOP"/>
    <property type="match status" value="1"/>
</dbReference>
<name>A0A1H9KCN3_9PSEU</name>
<dbReference type="SUPFAM" id="SSF50331">
    <property type="entry name" value="MOP-like"/>
    <property type="match status" value="1"/>
</dbReference>
<dbReference type="EMBL" id="FOFT01000003">
    <property type="protein sequence ID" value="SEQ96904.1"/>
    <property type="molecule type" value="Genomic_DNA"/>
</dbReference>
<dbReference type="AlphaFoldDB" id="A0A1H9KCN3"/>
<dbReference type="Pfam" id="PF03459">
    <property type="entry name" value="TOBE"/>
    <property type="match status" value="1"/>
</dbReference>
<keyword evidence="5" id="KW-1185">Reference proteome</keyword>
<dbReference type="InterPro" id="IPR005116">
    <property type="entry name" value="Transp-assoc_OB_typ1"/>
</dbReference>
<proteinExistence type="predicted"/>